<proteinExistence type="predicted"/>
<dbReference type="Proteomes" id="UP000268014">
    <property type="component" value="Unassembled WGS sequence"/>
</dbReference>
<reference evidence="3" key="1">
    <citation type="submission" date="2017-02" db="UniProtKB">
        <authorList>
            <consortium name="WormBaseParasite"/>
        </authorList>
    </citation>
    <scope>IDENTIFICATION</scope>
</reference>
<dbReference type="STRING" id="6290.A0A0N4W644"/>
<accession>A0A0N4W644</accession>
<reference evidence="1 2" key="2">
    <citation type="submission" date="2018-11" db="EMBL/GenBank/DDBJ databases">
        <authorList>
            <consortium name="Pathogen Informatics"/>
        </authorList>
    </citation>
    <scope>NUCLEOTIDE SEQUENCE [LARGE SCALE GENOMIC DNA]</scope>
    <source>
        <strain evidence="1 2">MHpl1</strain>
    </source>
</reference>
<name>A0A0N4W644_HAEPC</name>
<evidence type="ECO:0000313" key="3">
    <source>
        <dbReference type="WBParaSite" id="HPLM_0000548901-mRNA-1"/>
    </source>
</evidence>
<gene>
    <name evidence="1" type="ORF">HPLM_LOCUS5481</name>
</gene>
<dbReference type="AlphaFoldDB" id="A0A0N4W644"/>
<dbReference type="EMBL" id="UZAF01016344">
    <property type="protein sequence ID" value="VDO26138.1"/>
    <property type="molecule type" value="Genomic_DNA"/>
</dbReference>
<evidence type="ECO:0000313" key="2">
    <source>
        <dbReference type="Proteomes" id="UP000268014"/>
    </source>
</evidence>
<sequence>MVEKITVNGRLTRVETKFAFIETPHGSVFCPLAAAIPPSEHVPNFSMRYHVGDIVRVIMVPQEGKNGCKWRAVKVNVYFLPMLPLRSDSKFLIETLAFGLSDEFGSVFIPGAAFSAEEVTRLNSYLNIG</sequence>
<protein>
    <submittedName>
        <fullName evidence="3">RNA-binding protein</fullName>
    </submittedName>
</protein>
<dbReference type="OMA" id="CKWRAVK"/>
<evidence type="ECO:0000313" key="1">
    <source>
        <dbReference type="EMBL" id="VDO26138.1"/>
    </source>
</evidence>
<dbReference type="OrthoDB" id="5789733at2759"/>
<keyword evidence="2" id="KW-1185">Reference proteome</keyword>
<dbReference type="WBParaSite" id="HPLM_0000548901-mRNA-1">
    <property type="protein sequence ID" value="HPLM_0000548901-mRNA-1"/>
    <property type="gene ID" value="HPLM_0000548901"/>
</dbReference>
<organism evidence="3">
    <name type="scientific">Haemonchus placei</name>
    <name type="common">Barber's pole worm</name>
    <dbReference type="NCBI Taxonomy" id="6290"/>
    <lineage>
        <taxon>Eukaryota</taxon>
        <taxon>Metazoa</taxon>
        <taxon>Ecdysozoa</taxon>
        <taxon>Nematoda</taxon>
        <taxon>Chromadorea</taxon>
        <taxon>Rhabditida</taxon>
        <taxon>Rhabditina</taxon>
        <taxon>Rhabditomorpha</taxon>
        <taxon>Strongyloidea</taxon>
        <taxon>Trichostrongylidae</taxon>
        <taxon>Haemonchus</taxon>
    </lineage>
</organism>